<keyword evidence="1" id="KW-1185">Reference proteome</keyword>
<accession>A0A6P8Z6V8</accession>
<name>A0A6P8Z6V8_THRPL</name>
<organism evidence="2">
    <name type="scientific">Thrips palmi</name>
    <name type="common">Melon thrips</name>
    <dbReference type="NCBI Taxonomy" id="161013"/>
    <lineage>
        <taxon>Eukaryota</taxon>
        <taxon>Metazoa</taxon>
        <taxon>Ecdysozoa</taxon>
        <taxon>Arthropoda</taxon>
        <taxon>Hexapoda</taxon>
        <taxon>Insecta</taxon>
        <taxon>Pterygota</taxon>
        <taxon>Neoptera</taxon>
        <taxon>Paraneoptera</taxon>
        <taxon>Thysanoptera</taxon>
        <taxon>Terebrantia</taxon>
        <taxon>Thripoidea</taxon>
        <taxon>Thripidae</taxon>
        <taxon>Thrips</taxon>
    </lineage>
</organism>
<sequence>MKFVNSLFDSNVVPGTRYLLDQYFYSKEGMRYHFFCSACTKMLLSTPAATHSETQIVCPNPSCLKVNCISDLQKASFFVTFDLPYQLKLLLDNPSIRSKVVNPIDFKSEPEDKVMRDLYHGSSYRSFANYVHNLSDTATKFLSLSLSVDSAALCSGFSGQSICPCFIMLNELPPVIRSKHLLIAGLWFGVEKEKLDLFLPPIVKHLTELSSPGFSLHFRDVTWNVKAFLIACIADSVARCDVQGIHAHRGDFPCSWCLCEGEEYVSCRIFPYTEILPPPRTIEELLQDSRQAERENRFVRGVKYMCLLAAAPMFHPVHGFICDQMHAKDEGTTKAFLNSWLGEDGKTPYYLGQPNIRKINRLLTQVKIPRELRKGVRTLKHLSYFTGRELENWSFFLSLAVLPGSLPDRFLKHWGLYVQGTYLLLLSAIHSDVVNLGEDLLEEFCRKTKGLYGRHMMRFNLHILRHFAENCRRWGPLFALSAYACEAGNQRIKNQVHDCNGVPSQICRGVSEDNALSLLKDSCDSEMTRSFAKSIEPKSHVNRVELVGKIELKGFPKAFKASEEEKWHFNELQVNLLDCVEFPLLKKDGCHFGPGSSHRQSKTDNSYAKLQNTNIVHIAKIIFNERTKDIWIVGNRVRCEPSPYCPLKVVRYDCSLCCQYVLNSIDEDIIVFDVNELSTVCVSLPFEHGHYITPMPNIFNMY</sequence>
<dbReference type="RefSeq" id="XP_034245736.1">
    <property type="nucleotide sequence ID" value="XM_034389845.1"/>
</dbReference>
<dbReference type="KEGG" id="tpal:117647875"/>
<proteinExistence type="predicted"/>
<dbReference type="Proteomes" id="UP000515158">
    <property type="component" value="Unplaced"/>
</dbReference>
<dbReference type="AlphaFoldDB" id="A0A6P8Z6V8"/>
<protein>
    <submittedName>
        <fullName evidence="2">Uncharacterized protein LOC117647875</fullName>
    </submittedName>
</protein>
<dbReference type="PANTHER" id="PTHR46579:SF1">
    <property type="entry name" value="F5_8 TYPE C DOMAIN-CONTAINING PROTEIN"/>
    <property type="match status" value="1"/>
</dbReference>
<reference evidence="2" key="1">
    <citation type="submission" date="2025-08" db="UniProtKB">
        <authorList>
            <consortium name="RefSeq"/>
        </authorList>
    </citation>
    <scope>IDENTIFICATION</scope>
    <source>
        <tissue evidence="2">Total insect</tissue>
    </source>
</reference>
<dbReference type="OrthoDB" id="8191915at2759"/>
<dbReference type="PANTHER" id="PTHR46579">
    <property type="entry name" value="F5/8 TYPE C DOMAIN-CONTAINING PROTEIN-RELATED"/>
    <property type="match status" value="1"/>
</dbReference>
<evidence type="ECO:0000313" key="1">
    <source>
        <dbReference type="Proteomes" id="UP000515158"/>
    </source>
</evidence>
<dbReference type="InParanoid" id="A0A6P8Z6V8"/>
<gene>
    <name evidence="2" type="primary">LOC117647875</name>
</gene>
<dbReference type="GeneID" id="117647875"/>
<evidence type="ECO:0000313" key="2">
    <source>
        <dbReference type="RefSeq" id="XP_034245736.1"/>
    </source>
</evidence>